<dbReference type="EMBL" id="CAJZBQ010000037">
    <property type="protein sequence ID" value="CAG9325034.1"/>
    <property type="molecule type" value="Genomic_DNA"/>
</dbReference>
<dbReference type="PIRSF" id="PIRSF000868">
    <property type="entry name" value="14-3-3"/>
    <property type="match status" value="1"/>
</dbReference>
<dbReference type="Proteomes" id="UP001162131">
    <property type="component" value="Unassembled WGS sequence"/>
</dbReference>
<dbReference type="InterPro" id="IPR036815">
    <property type="entry name" value="14-3-3_dom_sf"/>
</dbReference>
<sequence length="247" mass="28471">MNIERPETLERDELIYLSRLAEQSERYEEMIGYVKAFVKKSTQDLTVDERNILSVAYKNVVGARRTSYRVLNSIEHKEERRGNAAHKASAESYRNEVEAELRRNCDDILNLIDTDLIPKAANSEARVFYYKMKGDYYRYMCEFSQGAAKSGPASKAEEAYLEAFELAKNELQPTHPTRLGLALNFSVFYYEIKQEQGKACDMAKTAFDEAIPELDNISEENYKDATLIMQLLRDNHTLWTSGEAEKD</sequence>
<feature type="domain" description="14-3-3" evidence="3">
    <location>
        <begin position="11"/>
        <end position="247"/>
    </location>
</feature>
<dbReference type="InterPro" id="IPR023410">
    <property type="entry name" value="14-3-3_domain"/>
</dbReference>
<dbReference type="CDD" id="cd08774">
    <property type="entry name" value="14-3-3"/>
    <property type="match status" value="1"/>
</dbReference>
<dbReference type="Pfam" id="PF00244">
    <property type="entry name" value="14-3-3"/>
    <property type="match status" value="1"/>
</dbReference>
<protein>
    <recommendedName>
        <fullName evidence="3">14-3-3 domain-containing protein</fullName>
    </recommendedName>
</protein>
<dbReference type="PRINTS" id="PR00305">
    <property type="entry name" value="1433ZETA"/>
</dbReference>
<accession>A0AAU9JVW9</accession>
<reference evidence="4" key="1">
    <citation type="submission" date="2021-09" db="EMBL/GenBank/DDBJ databases">
        <authorList>
            <consortium name="AG Swart"/>
            <person name="Singh M."/>
            <person name="Singh A."/>
            <person name="Seah K."/>
            <person name="Emmerich C."/>
        </authorList>
    </citation>
    <scope>NUCLEOTIDE SEQUENCE</scope>
    <source>
        <strain evidence="4">ATCC30299</strain>
    </source>
</reference>
<proteinExistence type="inferred from homology"/>
<organism evidence="4 5">
    <name type="scientific">Blepharisma stoltei</name>
    <dbReference type="NCBI Taxonomy" id="1481888"/>
    <lineage>
        <taxon>Eukaryota</taxon>
        <taxon>Sar</taxon>
        <taxon>Alveolata</taxon>
        <taxon>Ciliophora</taxon>
        <taxon>Postciliodesmatophora</taxon>
        <taxon>Heterotrichea</taxon>
        <taxon>Heterotrichida</taxon>
        <taxon>Blepharismidae</taxon>
        <taxon>Blepharisma</taxon>
    </lineage>
</organism>
<dbReference type="InterPro" id="IPR000308">
    <property type="entry name" value="14-3-3"/>
</dbReference>
<evidence type="ECO:0000313" key="4">
    <source>
        <dbReference type="EMBL" id="CAG9325034.1"/>
    </source>
</evidence>
<evidence type="ECO:0000256" key="2">
    <source>
        <dbReference type="PIRSR" id="PIRSR000868-1"/>
    </source>
</evidence>
<keyword evidence="5" id="KW-1185">Reference proteome</keyword>
<dbReference type="PANTHER" id="PTHR18860">
    <property type="entry name" value="14-3-3 PROTEIN"/>
    <property type="match status" value="1"/>
</dbReference>
<dbReference type="Gene3D" id="1.20.190.20">
    <property type="entry name" value="14-3-3 domain"/>
    <property type="match status" value="1"/>
</dbReference>
<dbReference type="SUPFAM" id="SSF48445">
    <property type="entry name" value="14-3-3 protein"/>
    <property type="match status" value="1"/>
</dbReference>
<dbReference type="AlphaFoldDB" id="A0AAU9JVW9"/>
<evidence type="ECO:0000313" key="5">
    <source>
        <dbReference type="Proteomes" id="UP001162131"/>
    </source>
</evidence>
<evidence type="ECO:0000256" key="1">
    <source>
        <dbReference type="ARBA" id="ARBA00006141"/>
    </source>
</evidence>
<feature type="site" description="Interaction with phosphoserine on interacting protein" evidence="2">
    <location>
        <position position="138"/>
    </location>
</feature>
<name>A0AAU9JVW9_9CILI</name>
<evidence type="ECO:0000259" key="3">
    <source>
        <dbReference type="SMART" id="SM00101"/>
    </source>
</evidence>
<feature type="site" description="Interaction with phosphoserine on interacting protein" evidence="2">
    <location>
        <position position="65"/>
    </location>
</feature>
<comment type="caution">
    <text evidence="4">The sequence shown here is derived from an EMBL/GenBank/DDBJ whole genome shotgun (WGS) entry which is preliminary data.</text>
</comment>
<gene>
    <name evidence="4" type="ORF">BSTOLATCC_MIC37780</name>
</gene>
<comment type="similarity">
    <text evidence="1">Belongs to the 14-3-3 family.</text>
</comment>
<dbReference type="SMART" id="SM00101">
    <property type="entry name" value="14_3_3"/>
    <property type="match status" value="1"/>
</dbReference>